<sequence>MFRKRKHDKLQKAVETIKILLQESPKKGASVPQEKHENFFNDIYDSLTSSEPIAKEELLAAVDILFIASGSSKSSLQIKADQTLNKAFRVLWLKGQVQKVITLILNELNQSQERTWKSVAVAYNKLVYYVQFSRASKNEAYALYYINSVGVAIKRPEDGIQTTISKTFATTMKHLGPFISDKVEDKVFELFENAVKNLELSGTSGRVASLVLAELSIYNKKVLEKSVKVINRIIKAKNEISNKRMIVNALTTLRLIWSTIVKNSSRFSTLILQAMVLQILKMLLSPSNELIMVLQILKMLLSPSNELIVAALEALEILFATPCNILIFVPSELPASSGPASEYGSPMRTPRRFSKGAITDQIAQWELLGSPWGSVNDISMEEPSYQAQTDASAASADARSTTGSLNETASETAETSQMFTDPLINATQASDTISLLDASQNTKFSRLSGYLHIMLNGLNPMKIKGTLDALKNTINYLILDDHITYVHGIEALIVNHNLTSLLDVWFSNPSLTSFQNSLILNLVEVSSSNISVDNLVTILNVLSYLLETKEFTAEAKTTEHSKNASKTKVKLEMRVILVFLRVINLYYTVYVENKAKQNAPSTAALFIPESPSKQDENRTNDISYLVGTGVHQMKGANYNDSPALKSLESTIQGSYKNFMDTLDIEIQNRFLSPLIACLNGLERILPKFAFQDVNIFLDELLLYINRLMPFVVAPATGVLSELLKVLFGRNLSISSSPEKPHHLSHSLSFSHKDLLCKSFEDFAYFLTKLSSPDYVEEGVLNHFSIIYCRTQAKQTRVSFETVTDVLRRFEK</sequence>
<dbReference type="Proteomes" id="UP000887580">
    <property type="component" value="Unplaced"/>
</dbReference>
<proteinExistence type="predicted"/>
<organism evidence="1 2">
    <name type="scientific">Panagrolaimus sp. PS1159</name>
    <dbReference type="NCBI Taxonomy" id="55785"/>
    <lineage>
        <taxon>Eukaryota</taxon>
        <taxon>Metazoa</taxon>
        <taxon>Ecdysozoa</taxon>
        <taxon>Nematoda</taxon>
        <taxon>Chromadorea</taxon>
        <taxon>Rhabditida</taxon>
        <taxon>Tylenchina</taxon>
        <taxon>Panagrolaimomorpha</taxon>
        <taxon>Panagrolaimoidea</taxon>
        <taxon>Panagrolaimidae</taxon>
        <taxon>Panagrolaimus</taxon>
    </lineage>
</organism>
<evidence type="ECO:0000313" key="2">
    <source>
        <dbReference type="WBParaSite" id="PS1159_v2.g12150.t2"/>
    </source>
</evidence>
<accession>A0AC35F1B8</accession>
<name>A0AC35F1B8_9BILA</name>
<reference evidence="2" key="1">
    <citation type="submission" date="2022-11" db="UniProtKB">
        <authorList>
            <consortium name="WormBaseParasite"/>
        </authorList>
    </citation>
    <scope>IDENTIFICATION</scope>
</reference>
<evidence type="ECO:0000313" key="1">
    <source>
        <dbReference type="Proteomes" id="UP000887580"/>
    </source>
</evidence>
<dbReference type="WBParaSite" id="PS1159_v2.g12150.t2">
    <property type="protein sequence ID" value="PS1159_v2.g12150.t2"/>
    <property type="gene ID" value="PS1159_v2.g12150"/>
</dbReference>
<protein>
    <submittedName>
        <fullName evidence="2">Uncharacterized protein</fullName>
    </submittedName>
</protein>